<gene>
    <name evidence="1" type="ORF">PFISCL1PPCAC_17899</name>
</gene>
<evidence type="ECO:0000313" key="1">
    <source>
        <dbReference type="EMBL" id="GMT26602.1"/>
    </source>
</evidence>
<organism evidence="1 2">
    <name type="scientific">Pristionchus fissidentatus</name>
    <dbReference type="NCBI Taxonomy" id="1538716"/>
    <lineage>
        <taxon>Eukaryota</taxon>
        <taxon>Metazoa</taxon>
        <taxon>Ecdysozoa</taxon>
        <taxon>Nematoda</taxon>
        <taxon>Chromadorea</taxon>
        <taxon>Rhabditida</taxon>
        <taxon>Rhabditina</taxon>
        <taxon>Diplogasteromorpha</taxon>
        <taxon>Diplogasteroidea</taxon>
        <taxon>Neodiplogasteridae</taxon>
        <taxon>Pristionchus</taxon>
    </lineage>
</organism>
<proteinExistence type="predicted"/>
<protein>
    <submittedName>
        <fullName evidence="1">Uncharacterized protein</fullName>
    </submittedName>
</protein>
<dbReference type="Proteomes" id="UP001432322">
    <property type="component" value="Unassembled WGS sequence"/>
</dbReference>
<evidence type="ECO:0000313" key="2">
    <source>
        <dbReference type="Proteomes" id="UP001432322"/>
    </source>
</evidence>
<dbReference type="AlphaFoldDB" id="A0AAV5W461"/>
<reference evidence="1" key="1">
    <citation type="submission" date="2023-10" db="EMBL/GenBank/DDBJ databases">
        <title>Genome assembly of Pristionchus species.</title>
        <authorList>
            <person name="Yoshida K."/>
            <person name="Sommer R.J."/>
        </authorList>
    </citation>
    <scope>NUCLEOTIDE SEQUENCE</scope>
    <source>
        <strain evidence="1">RS5133</strain>
    </source>
</reference>
<dbReference type="EMBL" id="BTSY01000005">
    <property type="protein sequence ID" value="GMT26602.1"/>
    <property type="molecule type" value="Genomic_DNA"/>
</dbReference>
<keyword evidence="2" id="KW-1185">Reference proteome</keyword>
<sequence>KEMIEGFIKMGKFEFKKRYLNAAKSDPRRGGRQVLCGCRLRNYNYREWHRHEGFVHSTLREAR</sequence>
<feature type="non-terminal residue" evidence="1">
    <location>
        <position position="1"/>
    </location>
</feature>
<name>A0AAV5W461_9BILA</name>
<accession>A0AAV5W461</accession>
<comment type="caution">
    <text evidence="1">The sequence shown here is derived from an EMBL/GenBank/DDBJ whole genome shotgun (WGS) entry which is preliminary data.</text>
</comment>